<dbReference type="GO" id="GO:0008270">
    <property type="term" value="F:zinc ion binding"/>
    <property type="evidence" value="ECO:0007669"/>
    <property type="project" value="UniProtKB-KW"/>
</dbReference>
<reference evidence="1 2" key="2">
    <citation type="journal article" date="2021" name="Genomics">
        <title>High-quality reference genome for Clonorchis sinensis.</title>
        <authorList>
            <person name="Young N.D."/>
            <person name="Stroehlein A.J."/>
            <person name="Kinkar L."/>
            <person name="Wang T."/>
            <person name="Sohn W.M."/>
            <person name="Chang B.C.H."/>
            <person name="Kaur P."/>
            <person name="Weisz D."/>
            <person name="Dudchenko O."/>
            <person name="Aiden E.L."/>
            <person name="Korhonen P.K."/>
            <person name="Gasser R.B."/>
        </authorList>
    </citation>
    <scope>NUCLEOTIDE SEQUENCE [LARGE SCALE GENOMIC DNA]</scope>
    <source>
        <strain evidence="1">Cs-k2</strain>
    </source>
</reference>
<evidence type="ECO:0000313" key="1">
    <source>
        <dbReference type="EMBL" id="KAG5441246.1"/>
    </source>
</evidence>
<dbReference type="EMBL" id="NIRI02000077">
    <property type="protein sequence ID" value="KAG5441246.1"/>
    <property type="molecule type" value="Genomic_DNA"/>
</dbReference>
<reference evidence="1 2" key="1">
    <citation type="journal article" date="2018" name="Biotechnol. Adv.">
        <title>Improved genomic resources and new bioinformatic workflow for the carcinogenic parasite Clonorchis sinensis: Biotechnological implications.</title>
        <authorList>
            <person name="Wang D."/>
            <person name="Korhonen P.K."/>
            <person name="Gasser R.B."/>
            <person name="Young N.D."/>
        </authorList>
    </citation>
    <scope>NUCLEOTIDE SEQUENCE [LARGE SCALE GENOMIC DNA]</scope>
    <source>
        <strain evidence="1">Cs-k2</strain>
    </source>
</reference>
<organism evidence="1 2">
    <name type="scientific">Clonorchis sinensis</name>
    <name type="common">Chinese liver fluke</name>
    <dbReference type="NCBI Taxonomy" id="79923"/>
    <lineage>
        <taxon>Eukaryota</taxon>
        <taxon>Metazoa</taxon>
        <taxon>Spiralia</taxon>
        <taxon>Lophotrochozoa</taxon>
        <taxon>Platyhelminthes</taxon>
        <taxon>Trematoda</taxon>
        <taxon>Digenea</taxon>
        <taxon>Opisthorchiida</taxon>
        <taxon>Opisthorchiata</taxon>
        <taxon>Opisthorchiidae</taxon>
        <taxon>Clonorchis</taxon>
    </lineage>
</organism>
<protein>
    <submittedName>
        <fullName evidence="1">Aspartyl protease</fullName>
    </submittedName>
</protein>
<dbReference type="SMART" id="SM00154">
    <property type="entry name" value="ZnF_AN1"/>
    <property type="match status" value="1"/>
</dbReference>
<proteinExistence type="predicted"/>
<name>A0A8T1LXE4_CLOSI</name>
<dbReference type="SUPFAM" id="SSF118310">
    <property type="entry name" value="AN1-like Zinc finger"/>
    <property type="match status" value="1"/>
</dbReference>
<dbReference type="SUPFAM" id="SSF57716">
    <property type="entry name" value="Glucocorticoid receptor-like (DNA-binding domain)"/>
    <property type="match status" value="1"/>
</dbReference>
<dbReference type="GO" id="GO:0008233">
    <property type="term" value="F:peptidase activity"/>
    <property type="evidence" value="ECO:0007669"/>
    <property type="project" value="UniProtKB-KW"/>
</dbReference>
<dbReference type="SMART" id="SM00259">
    <property type="entry name" value="ZnF_A20"/>
    <property type="match status" value="1"/>
</dbReference>
<dbReference type="InterPro" id="IPR002653">
    <property type="entry name" value="Znf_A20"/>
</dbReference>
<dbReference type="PROSITE" id="PS51039">
    <property type="entry name" value="ZF_AN1"/>
    <property type="match status" value="1"/>
</dbReference>
<dbReference type="Pfam" id="PF01754">
    <property type="entry name" value="zf-A20"/>
    <property type="match status" value="1"/>
</dbReference>
<sequence>MEVKNNCNTHHLCRNGCGFYGSSQFDGMCSKCYKILSNASIPGPDSHHSTGVIYDTVANTEVTAVGQVVETSGKSTDQNVQEHMIAEERTEDFELHFTTSAKPPDQMLGDSIAEVLSSSDKLDGQSPSPIPSTSGRKTPNANRCHACHKRIGLTGLQCRCGFTFCGYHRYTDRHDCTFDYQEQGQNEIRRANPEVKGEKIRKL</sequence>
<dbReference type="OrthoDB" id="428577at2759"/>
<gene>
    <name evidence="1" type="ORF">CSKR_102461</name>
</gene>
<dbReference type="Proteomes" id="UP000286415">
    <property type="component" value="Unassembled WGS sequence"/>
</dbReference>
<keyword evidence="2" id="KW-1185">Reference proteome</keyword>
<keyword evidence="1" id="KW-0645">Protease</keyword>
<dbReference type="PROSITE" id="PS51036">
    <property type="entry name" value="ZF_A20"/>
    <property type="match status" value="1"/>
</dbReference>
<dbReference type="InterPro" id="IPR000058">
    <property type="entry name" value="Znf_AN1"/>
</dbReference>
<accession>A0A8T1LXE4</accession>
<dbReference type="Gene3D" id="4.10.1110.10">
    <property type="entry name" value="AN1-like Zinc finger"/>
    <property type="match status" value="1"/>
</dbReference>
<dbReference type="Pfam" id="PF01428">
    <property type="entry name" value="zf-AN1"/>
    <property type="match status" value="1"/>
</dbReference>
<keyword evidence="1" id="KW-0378">Hydrolase</keyword>
<dbReference type="Gene3D" id="1.20.5.4770">
    <property type="match status" value="1"/>
</dbReference>
<comment type="caution">
    <text evidence="1">The sequence shown here is derived from an EMBL/GenBank/DDBJ whole genome shotgun (WGS) entry which is preliminary data.</text>
</comment>
<evidence type="ECO:0000313" key="2">
    <source>
        <dbReference type="Proteomes" id="UP000286415"/>
    </source>
</evidence>
<dbReference type="GO" id="GO:0003677">
    <property type="term" value="F:DNA binding"/>
    <property type="evidence" value="ECO:0007669"/>
    <property type="project" value="InterPro"/>
</dbReference>
<dbReference type="PANTHER" id="PTHR10634">
    <property type="entry name" value="AN1-TYPE ZINC FINGER PROTEIN"/>
    <property type="match status" value="1"/>
</dbReference>
<dbReference type="InterPro" id="IPR035896">
    <property type="entry name" value="AN1-like_Znf"/>
</dbReference>
<dbReference type="InterPro" id="IPR050652">
    <property type="entry name" value="AN1_A20_ZnFinger"/>
</dbReference>
<dbReference type="PANTHER" id="PTHR10634:SF149">
    <property type="entry name" value="AN1-TYPE DOMAIN-CONTAINING PROTEIN-RELATED"/>
    <property type="match status" value="1"/>
</dbReference>
<dbReference type="GO" id="GO:0006508">
    <property type="term" value="P:proteolysis"/>
    <property type="evidence" value="ECO:0007669"/>
    <property type="project" value="UniProtKB-KW"/>
</dbReference>